<reference evidence="3 4" key="1">
    <citation type="submission" date="2020-06" db="EMBL/GenBank/DDBJ databases">
        <authorList>
            <person name="Li R."/>
            <person name="Bekaert M."/>
        </authorList>
    </citation>
    <scope>NUCLEOTIDE SEQUENCE [LARGE SCALE GENOMIC DNA]</scope>
    <source>
        <strain evidence="4">wild</strain>
    </source>
</reference>
<evidence type="ECO:0000313" key="4">
    <source>
        <dbReference type="Proteomes" id="UP000507470"/>
    </source>
</evidence>
<accession>A0A6J8ETH1</accession>
<feature type="compositionally biased region" description="Polar residues" evidence="1">
    <location>
        <begin position="180"/>
        <end position="190"/>
    </location>
</feature>
<feature type="domain" description="Endonuclease/exonuclease/phosphatase" evidence="2">
    <location>
        <begin position="336"/>
        <end position="489"/>
    </location>
</feature>
<dbReference type="SUPFAM" id="SSF56219">
    <property type="entry name" value="DNase I-like"/>
    <property type="match status" value="1"/>
</dbReference>
<evidence type="ECO:0000256" key="1">
    <source>
        <dbReference type="SAM" id="MobiDB-lite"/>
    </source>
</evidence>
<sequence>MHHMEIQALESRIRAIEVQSTENLSICSALTTQMALQIQQSMAIMNHQIMQLNQQNQFANHQPTWTQHTNFNNPGPHSFQQHPNVHLFPQPPAYQLTRPPPNIQHTRHPFPPHYNAMHQLPQANILNNSNSQRNDHSHYAASSTKTPHPTYHRQNDQMPKNLSDDSRYQEKPVQKELNKAKSQYKSDQMSSKINQKERAEYITNSILLAQSTDTELLTNSDETKSPKLQMDIELATNTDEGKSPKFQSVNKTGKEKRNIIAFTDNSVTTTTSTNIHQSPSCEIDNKQTTKDIGTSCSVDSTPQNFFRTSRPKKTTTRQQIHVSFLQPNHERLKVTTFNVEGVKTNQNYILNLLKAQDTILCVQEHWLWDYEKGKLDELFPNFNNYIIRCHDTFDPIVNFQAPRGQAGIAILWPKKWNDLIRKLPEGNERVIAISIQTKDRQVCIINSYLPTLNTNSVIKYRENLDIIKFLIQKYCYMDIIICGDLNGTLLNSRQNQHDRILKEFVKDYNLHQLDTDDHLHSFFHHNGKSTSKIDYILSLNSNLIHSIQTFSQYAINLSAHVPVKALLTLQADKQKLKKSSNFSNEVLHKTEWEKCVPAIYSEAVKKSLDQNKNRKVTTEDQTTNLIDAIKQAARKTIPTKTLKIRGPRLKVSQHAKKLLTISKQKHRIWDLHGRKRDEDTCFLELKEAKRNVRKRLRQERAAECKEFYKKLESEPNSKNFYRLIRRNTNSTKELGTTILYDDHELTDPEEQREAMAKYFQNLATPKDDPDFDENFLNNCQFRCEIIKEICSLSDFSSDKFNPAEISEAISNLNNGKAFLLNTSNLLKRLLFRILFLYLIKFWLRKRYQSNSKPVFLMQYARKIKMTKYLITTEASPSHQLLEKFLNMLSLMEYF</sequence>
<gene>
    <name evidence="3" type="ORF">MCOR_55740</name>
</gene>
<dbReference type="AlphaFoldDB" id="A0A6J8ETH1"/>
<organism evidence="3 4">
    <name type="scientific">Mytilus coruscus</name>
    <name type="common">Sea mussel</name>
    <dbReference type="NCBI Taxonomy" id="42192"/>
    <lineage>
        <taxon>Eukaryota</taxon>
        <taxon>Metazoa</taxon>
        <taxon>Spiralia</taxon>
        <taxon>Lophotrochozoa</taxon>
        <taxon>Mollusca</taxon>
        <taxon>Bivalvia</taxon>
        <taxon>Autobranchia</taxon>
        <taxon>Pteriomorphia</taxon>
        <taxon>Mytilida</taxon>
        <taxon>Mytiloidea</taxon>
        <taxon>Mytilidae</taxon>
        <taxon>Mytilinae</taxon>
        <taxon>Mytilus</taxon>
    </lineage>
</organism>
<dbReference type="Pfam" id="PF03372">
    <property type="entry name" value="Exo_endo_phos"/>
    <property type="match status" value="1"/>
</dbReference>
<proteinExistence type="predicted"/>
<dbReference type="EMBL" id="CACVKT020009868">
    <property type="protein sequence ID" value="CAC5423770.1"/>
    <property type="molecule type" value="Genomic_DNA"/>
</dbReference>
<name>A0A6J8ETH1_MYTCO</name>
<protein>
    <recommendedName>
        <fullName evidence="2">Endonuclease/exonuclease/phosphatase domain-containing protein</fullName>
    </recommendedName>
</protein>
<dbReference type="InterPro" id="IPR036691">
    <property type="entry name" value="Endo/exonu/phosph_ase_sf"/>
</dbReference>
<keyword evidence="4" id="KW-1185">Reference proteome</keyword>
<feature type="compositionally biased region" description="Basic and acidic residues" evidence="1">
    <location>
        <begin position="162"/>
        <end position="179"/>
    </location>
</feature>
<evidence type="ECO:0000259" key="2">
    <source>
        <dbReference type="Pfam" id="PF03372"/>
    </source>
</evidence>
<dbReference type="GO" id="GO:0003824">
    <property type="term" value="F:catalytic activity"/>
    <property type="evidence" value="ECO:0007669"/>
    <property type="project" value="InterPro"/>
</dbReference>
<dbReference type="OrthoDB" id="6118118at2759"/>
<dbReference type="Gene3D" id="3.60.10.10">
    <property type="entry name" value="Endonuclease/exonuclease/phosphatase"/>
    <property type="match status" value="1"/>
</dbReference>
<feature type="region of interest" description="Disordered" evidence="1">
    <location>
        <begin position="127"/>
        <end position="190"/>
    </location>
</feature>
<dbReference type="InterPro" id="IPR005135">
    <property type="entry name" value="Endo/exonuclease/phosphatase"/>
</dbReference>
<evidence type="ECO:0000313" key="3">
    <source>
        <dbReference type="EMBL" id="CAC5423770.1"/>
    </source>
</evidence>
<dbReference type="Proteomes" id="UP000507470">
    <property type="component" value="Unassembled WGS sequence"/>
</dbReference>